<dbReference type="SUPFAM" id="SSF47413">
    <property type="entry name" value="lambda repressor-like DNA-binding domains"/>
    <property type="match status" value="1"/>
</dbReference>
<dbReference type="Pfam" id="PF01381">
    <property type="entry name" value="HTH_3"/>
    <property type="match status" value="1"/>
</dbReference>
<dbReference type="Gene3D" id="1.10.260.40">
    <property type="entry name" value="lambda repressor-like DNA-binding domains"/>
    <property type="match status" value="1"/>
</dbReference>
<dbReference type="PROSITE" id="PS50943">
    <property type="entry name" value="HTH_CROC1"/>
    <property type="match status" value="1"/>
</dbReference>
<protein>
    <submittedName>
        <fullName evidence="2">Transcriptional regulator, XRE family</fullName>
    </submittedName>
</protein>
<dbReference type="InterPro" id="IPR001387">
    <property type="entry name" value="Cro/C1-type_HTH"/>
</dbReference>
<dbReference type="CDD" id="cd00093">
    <property type="entry name" value="HTH_XRE"/>
    <property type="match status" value="1"/>
</dbReference>
<accession>B2ICE5</accession>
<reference evidence="3" key="1">
    <citation type="submission" date="2008-03" db="EMBL/GenBank/DDBJ databases">
        <title>Complete sequence of chromosome of Beijerinckia indica subsp. indica ATCC 9039.</title>
        <authorList>
            <consortium name="US DOE Joint Genome Institute"/>
            <person name="Copeland A."/>
            <person name="Lucas S."/>
            <person name="Lapidus A."/>
            <person name="Glavina del Rio T."/>
            <person name="Dalin E."/>
            <person name="Tice H."/>
            <person name="Bruce D."/>
            <person name="Goodwin L."/>
            <person name="Pitluck S."/>
            <person name="LaButti K."/>
            <person name="Schmutz J."/>
            <person name="Larimer F."/>
            <person name="Land M."/>
            <person name="Hauser L."/>
            <person name="Kyrpides N."/>
            <person name="Mikhailova N."/>
            <person name="Dunfield P.F."/>
            <person name="Dedysh S.N."/>
            <person name="Liesack W."/>
            <person name="Saw J.H."/>
            <person name="Alam M."/>
            <person name="Chen Y."/>
            <person name="Murrell J.C."/>
            <person name="Richardson P."/>
        </authorList>
    </citation>
    <scope>NUCLEOTIDE SEQUENCE [LARGE SCALE GENOMIC DNA]</scope>
    <source>
        <strain evidence="3">ATCC 9039 / DSM 1715 / NCIMB 8712</strain>
    </source>
</reference>
<dbReference type="eggNOG" id="COG1396">
    <property type="taxonomic scope" value="Bacteria"/>
</dbReference>
<dbReference type="HOGENOM" id="CLU_1270252_0_0_5"/>
<keyword evidence="3" id="KW-1185">Reference proteome</keyword>
<dbReference type="RefSeq" id="WP_012386090.1">
    <property type="nucleotide sequence ID" value="NC_010581.1"/>
</dbReference>
<dbReference type="Proteomes" id="UP000001695">
    <property type="component" value="Chromosome"/>
</dbReference>
<sequence>MTPAQCRAARGLLNLNQDKLAELASVSSVTVRNFENEKSSPQRATLEVMRRALEAAGVEFIAENGGGAGVRLRKQNIENKTPSMRQIIDIVELPEIRIISTWPSSQNTCEKLVEGLWIPGRYDKNIRIDQPTHLKGGQPHAHVLGRKGQELVIVNADGTASHGTKGRLHAKDADALRQRNFQIPEDNIIEFWSFKENGRTVLCEDIKFVDTHDQSKS</sequence>
<reference evidence="2 3" key="2">
    <citation type="journal article" date="2010" name="J. Bacteriol.">
        <title>Complete genome sequence of Beijerinckia indica subsp. indica.</title>
        <authorList>
            <person name="Tamas I."/>
            <person name="Dedysh S.N."/>
            <person name="Liesack W."/>
            <person name="Stott M.B."/>
            <person name="Alam M."/>
            <person name="Murrell J.C."/>
            <person name="Dunfield P.F."/>
        </authorList>
    </citation>
    <scope>NUCLEOTIDE SEQUENCE [LARGE SCALE GENOMIC DNA]</scope>
    <source>
        <strain evidence="3">ATCC 9039 / DSM 1715 / NCIMB 8712</strain>
    </source>
</reference>
<gene>
    <name evidence="2" type="ordered locus">Bind_3182</name>
</gene>
<dbReference type="EMBL" id="CP001016">
    <property type="protein sequence ID" value="ACB96742.1"/>
    <property type="molecule type" value="Genomic_DNA"/>
</dbReference>
<dbReference type="STRING" id="395963.Bind_3182"/>
<dbReference type="AlphaFoldDB" id="B2ICE5"/>
<dbReference type="GO" id="GO:0003677">
    <property type="term" value="F:DNA binding"/>
    <property type="evidence" value="ECO:0007669"/>
    <property type="project" value="InterPro"/>
</dbReference>
<proteinExistence type="predicted"/>
<organism evidence="2 3">
    <name type="scientific">Beijerinckia indica subsp. indica (strain ATCC 9039 / DSM 1715 / NCIMB 8712)</name>
    <dbReference type="NCBI Taxonomy" id="395963"/>
    <lineage>
        <taxon>Bacteria</taxon>
        <taxon>Pseudomonadati</taxon>
        <taxon>Pseudomonadota</taxon>
        <taxon>Alphaproteobacteria</taxon>
        <taxon>Hyphomicrobiales</taxon>
        <taxon>Beijerinckiaceae</taxon>
        <taxon>Beijerinckia</taxon>
    </lineage>
</organism>
<evidence type="ECO:0000313" key="2">
    <source>
        <dbReference type="EMBL" id="ACB96742.1"/>
    </source>
</evidence>
<name>B2ICE5_BEII9</name>
<feature type="domain" description="HTH cro/C1-type" evidence="1">
    <location>
        <begin position="7"/>
        <end position="60"/>
    </location>
</feature>
<dbReference type="InterPro" id="IPR010982">
    <property type="entry name" value="Lambda_DNA-bd_dom_sf"/>
</dbReference>
<evidence type="ECO:0000313" key="3">
    <source>
        <dbReference type="Proteomes" id="UP000001695"/>
    </source>
</evidence>
<evidence type="ECO:0000259" key="1">
    <source>
        <dbReference type="PROSITE" id="PS50943"/>
    </source>
</evidence>
<dbReference type="KEGG" id="bid:Bind_3182"/>